<dbReference type="CDD" id="cd21037">
    <property type="entry name" value="MLKL_NTD"/>
    <property type="match status" value="1"/>
</dbReference>
<dbReference type="OMA" id="QMIRSHE"/>
<dbReference type="PROSITE" id="PS50011">
    <property type="entry name" value="PROTEIN_KINASE_DOM"/>
    <property type="match status" value="1"/>
</dbReference>
<keyword evidence="1" id="KW-0418">Kinase</keyword>
<dbReference type="Gene3D" id="1.20.930.20">
    <property type="entry name" value="Adaptor protein Cbl, N-terminal domain"/>
    <property type="match status" value="1"/>
</dbReference>
<proteinExistence type="predicted"/>
<dbReference type="GO" id="GO:0005524">
    <property type="term" value="F:ATP binding"/>
    <property type="evidence" value="ECO:0007669"/>
    <property type="project" value="InterPro"/>
</dbReference>
<dbReference type="Gene3D" id="1.10.510.10">
    <property type="entry name" value="Transferase(Phosphotransferase) domain 1"/>
    <property type="match status" value="1"/>
</dbReference>
<dbReference type="EMBL" id="KD123555">
    <property type="protein sequence ID" value="EMS59207.1"/>
    <property type="molecule type" value="Genomic_DNA"/>
</dbReference>
<dbReference type="SUPFAM" id="SSF56112">
    <property type="entry name" value="Protein kinase-like (PK-like)"/>
    <property type="match status" value="1"/>
</dbReference>
<dbReference type="PANTHER" id="PTHR46146:SF17">
    <property type="entry name" value="PROTEIN KINASE DOMAIN-CONTAINING PROTEIN"/>
    <property type="match status" value="1"/>
</dbReference>
<dbReference type="GO" id="GO:0007166">
    <property type="term" value="P:cell surface receptor signaling pathway"/>
    <property type="evidence" value="ECO:0007669"/>
    <property type="project" value="InterPro"/>
</dbReference>
<dbReference type="GO" id="GO:0004672">
    <property type="term" value="F:protein kinase activity"/>
    <property type="evidence" value="ECO:0007669"/>
    <property type="project" value="InterPro"/>
</dbReference>
<dbReference type="PANTHER" id="PTHR46146">
    <property type="entry name" value="SERINE/THREONINE-PROTEIN KINASE-LIKE PROTEIN CCR4"/>
    <property type="match status" value="1"/>
</dbReference>
<sequence length="359" mass="39738">MALTVVGNVAAVTQLIEQATGLIRKIIRAVETARQNTLECERLARRVSTVHWVLSSLRDDPEMVPPLAELNNTLQEAHQLVLNCQKRSIADGFFGARRHADSFRDVNARIMFDINVLSLRLLTCTVNHTAAVPTTATVPPPASPQTHMVSSISDHYPRTFTWAEIAVATSNFAHELGRGGSPKPVVIHRNVSSSNILLDMNWTPRLSGFGAAVYQAAGEERGGQVVEEVVGTPGYIDPEYNRTKRVSTGSDVYSFGVVMLEALTGEDPATQQVDSWLLAIRNGKLEDVLDRRPSLDRRLPQMEALQIGADPALRCLSRMDRPAMSKVVANLEEALQMIRSHEPMSMARWSLIRRRTSEK</sequence>
<organism evidence="1">
    <name type="scientific">Triticum urartu</name>
    <name type="common">Red wild einkorn</name>
    <name type="synonym">Crithodium urartu</name>
    <dbReference type="NCBI Taxonomy" id="4572"/>
    <lineage>
        <taxon>Eukaryota</taxon>
        <taxon>Viridiplantae</taxon>
        <taxon>Streptophyta</taxon>
        <taxon>Embryophyta</taxon>
        <taxon>Tracheophyta</taxon>
        <taxon>Spermatophyta</taxon>
        <taxon>Magnoliopsida</taxon>
        <taxon>Liliopsida</taxon>
        <taxon>Poales</taxon>
        <taxon>Poaceae</taxon>
        <taxon>BOP clade</taxon>
        <taxon>Pooideae</taxon>
        <taxon>Triticodae</taxon>
        <taxon>Triticeae</taxon>
        <taxon>Triticinae</taxon>
        <taxon>Triticum</taxon>
    </lineage>
</organism>
<dbReference type="InterPro" id="IPR036537">
    <property type="entry name" value="Adaptor_Cbl_N_dom_sf"/>
</dbReference>
<dbReference type="InterPro" id="IPR054000">
    <property type="entry name" value="MLKL_N"/>
</dbReference>
<protein>
    <submittedName>
        <fullName evidence="1">Receptor-like protein kinase ANXUR2</fullName>
    </submittedName>
</protein>
<dbReference type="eggNOG" id="KOG1187">
    <property type="taxonomic scope" value="Eukaryota"/>
</dbReference>
<keyword evidence="1" id="KW-0675">Receptor</keyword>
<name>M7ZGL0_TRIUA</name>
<dbReference type="InterPro" id="IPR000719">
    <property type="entry name" value="Prot_kinase_dom"/>
</dbReference>
<dbReference type="InterPro" id="IPR011009">
    <property type="entry name" value="Kinase-like_dom_sf"/>
</dbReference>
<dbReference type="STRING" id="4572.M7ZGL0"/>
<evidence type="ECO:0000313" key="1">
    <source>
        <dbReference type="EMBL" id="EMS59207.1"/>
    </source>
</evidence>
<dbReference type="AlphaFoldDB" id="M7ZGL0"/>
<gene>
    <name evidence="1" type="ORF">TRIUR3_01008</name>
</gene>
<reference evidence="1" key="1">
    <citation type="journal article" date="2013" name="Nature">
        <title>Draft genome of the wheat A-genome progenitor Triticum urartu.</title>
        <authorList>
            <person name="Ling H.Q."/>
            <person name="Zhao S."/>
            <person name="Liu D."/>
            <person name="Wang J."/>
            <person name="Sun H."/>
            <person name="Zhang C."/>
            <person name="Fan H."/>
            <person name="Li D."/>
            <person name="Dong L."/>
            <person name="Tao Y."/>
            <person name="Gao C."/>
            <person name="Wu H."/>
            <person name="Li Y."/>
            <person name="Cui Y."/>
            <person name="Guo X."/>
            <person name="Zheng S."/>
            <person name="Wang B."/>
            <person name="Yu K."/>
            <person name="Liang Q."/>
            <person name="Yang W."/>
            <person name="Lou X."/>
            <person name="Chen J."/>
            <person name="Feng M."/>
            <person name="Jian J."/>
            <person name="Zhang X."/>
            <person name="Luo G."/>
            <person name="Jiang Y."/>
            <person name="Liu J."/>
            <person name="Wang Z."/>
            <person name="Sha Y."/>
            <person name="Zhang B."/>
            <person name="Wu H."/>
            <person name="Tang D."/>
            <person name="Shen Q."/>
            <person name="Xue P."/>
            <person name="Zou S."/>
            <person name="Wang X."/>
            <person name="Liu X."/>
            <person name="Wang F."/>
            <person name="Yang Y."/>
            <person name="An X."/>
            <person name="Dong Z."/>
            <person name="Zhang K."/>
            <person name="Zhang X."/>
            <person name="Luo M.C."/>
            <person name="Dvorak J."/>
            <person name="Tong Y."/>
            <person name="Wang J."/>
            <person name="Yang H."/>
            <person name="Li Z."/>
            <person name="Wang D."/>
            <person name="Zhang A."/>
            <person name="Wang J."/>
        </authorList>
    </citation>
    <scope>NUCLEOTIDE SEQUENCE</scope>
</reference>
<dbReference type="Pfam" id="PF22215">
    <property type="entry name" value="MLKL_N"/>
    <property type="match status" value="1"/>
</dbReference>
<dbReference type="InterPro" id="IPR059179">
    <property type="entry name" value="MLKL-like_MCAfunc"/>
</dbReference>
<keyword evidence="1" id="KW-0808">Transferase</keyword>
<accession>M7ZGL0</accession>
<dbReference type="Pfam" id="PF00069">
    <property type="entry name" value="Pkinase"/>
    <property type="match status" value="1"/>
</dbReference>